<proteinExistence type="predicted"/>
<dbReference type="OrthoDB" id="65590at2759"/>
<evidence type="ECO:0000313" key="2">
    <source>
        <dbReference type="Proteomes" id="UP000193944"/>
    </source>
</evidence>
<dbReference type="EMBL" id="MCFG01000043">
    <property type="protein sequence ID" value="ORX84929.1"/>
    <property type="molecule type" value="Genomic_DNA"/>
</dbReference>
<sequence length="192" mass="22410">MKIQIIGYSGSGKSTLAKNLSQIFNLSSPLPILYLDKIAFYENEDWKKCKDEEMTEKLKKFLKENKNHWIIDGNYTRIVPRKFICLFSAIRRYFHHKWIPRESSNCPDKLSKEFIWWLVYEGRTQDKHKRHLNNLNKTQGQKIILNSRSEIKNFLDQLKKTITTTTTTIATATATASSSITATTTPTTKKYL</sequence>
<comment type="caution">
    <text evidence="1">The sequence shown here is derived from an EMBL/GenBank/DDBJ whole genome shotgun (WGS) entry which is preliminary data.</text>
</comment>
<keyword evidence="2" id="KW-1185">Reference proteome</keyword>
<gene>
    <name evidence="1" type="ORF">BCR32DRAFT_305759</name>
</gene>
<accession>A0A1Y1XGP2</accession>
<dbReference type="Proteomes" id="UP000193944">
    <property type="component" value="Unassembled WGS sequence"/>
</dbReference>
<dbReference type="CDD" id="cd02019">
    <property type="entry name" value="NK"/>
    <property type="match status" value="1"/>
</dbReference>
<dbReference type="Gene3D" id="3.40.50.300">
    <property type="entry name" value="P-loop containing nucleotide triphosphate hydrolases"/>
    <property type="match status" value="1"/>
</dbReference>
<evidence type="ECO:0000313" key="1">
    <source>
        <dbReference type="EMBL" id="ORX84929.1"/>
    </source>
</evidence>
<dbReference type="PANTHER" id="PTHR37816:SF3">
    <property type="entry name" value="MODULATES DNA TOPOLOGY"/>
    <property type="match status" value="1"/>
</dbReference>
<reference evidence="1 2" key="1">
    <citation type="submission" date="2016-08" db="EMBL/GenBank/DDBJ databases">
        <title>A Parts List for Fungal Cellulosomes Revealed by Comparative Genomics.</title>
        <authorList>
            <consortium name="DOE Joint Genome Institute"/>
            <person name="Haitjema C.H."/>
            <person name="Gilmore S.P."/>
            <person name="Henske J.K."/>
            <person name="Solomon K.V."/>
            <person name="De Groot R."/>
            <person name="Kuo A."/>
            <person name="Mondo S.J."/>
            <person name="Salamov A.A."/>
            <person name="Labutti K."/>
            <person name="Zhao Z."/>
            <person name="Chiniquy J."/>
            <person name="Barry K."/>
            <person name="Brewer H.M."/>
            <person name="Purvine S.O."/>
            <person name="Wright A.T."/>
            <person name="Boxma B."/>
            <person name="Van Alen T."/>
            <person name="Hackstein J.H."/>
            <person name="Baker S.E."/>
            <person name="Grigoriev I.V."/>
            <person name="O'Malley M.A."/>
        </authorList>
    </citation>
    <scope>NUCLEOTIDE SEQUENCE [LARGE SCALE GENOMIC DNA]</scope>
    <source>
        <strain evidence="1 2">S4</strain>
    </source>
</reference>
<organism evidence="1 2">
    <name type="scientific">Anaeromyces robustus</name>
    <dbReference type="NCBI Taxonomy" id="1754192"/>
    <lineage>
        <taxon>Eukaryota</taxon>
        <taxon>Fungi</taxon>
        <taxon>Fungi incertae sedis</taxon>
        <taxon>Chytridiomycota</taxon>
        <taxon>Chytridiomycota incertae sedis</taxon>
        <taxon>Neocallimastigomycetes</taxon>
        <taxon>Neocallimastigales</taxon>
        <taxon>Neocallimastigaceae</taxon>
        <taxon>Anaeromyces</taxon>
    </lineage>
</organism>
<dbReference type="SUPFAM" id="SSF52540">
    <property type="entry name" value="P-loop containing nucleoside triphosphate hydrolases"/>
    <property type="match status" value="1"/>
</dbReference>
<dbReference type="AlphaFoldDB" id="A0A1Y1XGP2"/>
<dbReference type="PANTHER" id="PTHR37816">
    <property type="entry name" value="YALI0E33011P"/>
    <property type="match status" value="1"/>
</dbReference>
<name>A0A1Y1XGP2_9FUNG</name>
<reference evidence="1 2" key="2">
    <citation type="submission" date="2016-08" db="EMBL/GenBank/DDBJ databases">
        <title>Pervasive Adenine N6-methylation of Active Genes in Fungi.</title>
        <authorList>
            <consortium name="DOE Joint Genome Institute"/>
            <person name="Mondo S.J."/>
            <person name="Dannebaum R.O."/>
            <person name="Kuo R.C."/>
            <person name="Labutti K."/>
            <person name="Haridas S."/>
            <person name="Kuo A."/>
            <person name="Salamov A."/>
            <person name="Ahrendt S.R."/>
            <person name="Lipzen A."/>
            <person name="Sullivan W."/>
            <person name="Andreopoulos W.B."/>
            <person name="Clum A."/>
            <person name="Lindquist E."/>
            <person name="Daum C."/>
            <person name="Ramamoorthy G.K."/>
            <person name="Gryganskyi A."/>
            <person name="Culley D."/>
            <person name="Magnuson J.K."/>
            <person name="James T.Y."/>
            <person name="O'Malley M.A."/>
            <person name="Stajich J.E."/>
            <person name="Spatafora J.W."/>
            <person name="Visel A."/>
            <person name="Grigoriev I.V."/>
        </authorList>
    </citation>
    <scope>NUCLEOTIDE SEQUENCE [LARGE SCALE GENOMIC DNA]</scope>
    <source>
        <strain evidence="1 2">S4</strain>
    </source>
</reference>
<protein>
    <recommendedName>
        <fullName evidence="3">P-loop containing nucleoside triphosphate hydrolase protein</fullName>
    </recommendedName>
</protein>
<dbReference type="InterPro" id="IPR052922">
    <property type="entry name" value="Cytidylate_Kinase-2"/>
</dbReference>
<evidence type="ECO:0008006" key="3">
    <source>
        <dbReference type="Google" id="ProtNLM"/>
    </source>
</evidence>
<dbReference type="InterPro" id="IPR027417">
    <property type="entry name" value="P-loop_NTPase"/>
</dbReference>